<evidence type="ECO:0000256" key="9">
    <source>
        <dbReference type="ARBA" id="ARBA00023065"/>
    </source>
</evidence>
<evidence type="ECO:0000256" key="4">
    <source>
        <dbReference type="ARBA" id="ARBA00022538"/>
    </source>
</evidence>
<dbReference type="InterPro" id="IPR010617">
    <property type="entry name" value="TMEM175-like"/>
</dbReference>
<dbReference type="OrthoDB" id="7626281at2"/>
<keyword evidence="5 13" id="KW-0812">Transmembrane</keyword>
<evidence type="ECO:0000256" key="2">
    <source>
        <dbReference type="ARBA" id="ARBA00006920"/>
    </source>
</evidence>
<feature type="transmembrane region" description="Helical" evidence="13">
    <location>
        <begin position="154"/>
        <end position="174"/>
    </location>
</feature>
<keyword evidence="9" id="KW-0406">Ion transport</keyword>
<keyword evidence="8 13" id="KW-1133">Transmembrane helix</keyword>
<feature type="transmembrane region" description="Helical" evidence="13">
    <location>
        <begin position="80"/>
        <end position="98"/>
    </location>
</feature>
<proteinExistence type="inferred from homology"/>
<keyword evidence="10 13" id="KW-0472">Membrane</keyword>
<accession>A0A4Q7UVX6</accession>
<sequence>MDEDDTGLDRLTMFSDGVFAIAITLLVLPLTDTEIPDGRVGESLAALWPQMFTFALSFAVIGRYWMIHHKIFRKIVRSDARLLVLNLLYLFCIAFLPFPTSVLGEQGEEAAVVVLYAGNLIAIGLVSVTLWWYASSRGRLVTDKVSPREARASIAAGIAPTLGLVPSIPLAFLAPDWAKYSWLLIIPFSIVGERLFPQSDD</sequence>
<evidence type="ECO:0000256" key="5">
    <source>
        <dbReference type="ARBA" id="ARBA00022692"/>
    </source>
</evidence>
<evidence type="ECO:0000256" key="10">
    <source>
        <dbReference type="ARBA" id="ARBA00023136"/>
    </source>
</evidence>
<dbReference type="GO" id="GO:0016020">
    <property type="term" value="C:membrane"/>
    <property type="evidence" value="ECO:0007669"/>
    <property type="project" value="UniProtKB-SubCell"/>
</dbReference>
<keyword evidence="7" id="KW-0630">Potassium</keyword>
<dbReference type="GO" id="GO:0005267">
    <property type="term" value="F:potassium channel activity"/>
    <property type="evidence" value="ECO:0007669"/>
    <property type="project" value="UniProtKB-KW"/>
</dbReference>
<comment type="catalytic activity">
    <reaction evidence="12">
        <text>K(+)(in) = K(+)(out)</text>
        <dbReference type="Rhea" id="RHEA:29463"/>
        <dbReference type="ChEBI" id="CHEBI:29103"/>
    </reaction>
</comment>
<gene>
    <name evidence="14" type="ORF">EV383_2864</name>
</gene>
<comment type="caution">
    <text evidence="14">The sequence shown here is derived from an EMBL/GenBank/DDBJ whole genome shotgun (WGS) entry which is preliminary data.</text>
</comment>
<evidence type="ECO:0000256" key="12">
    <source>
        <dbReference type="ARBA" id="ARBA00034430"/>
    </source>
</evidence>
<dbReference type="Proteomes" id="UP000291591">
    <property type="component" value="Unassembled WGS sequence"/>
</dbReference>
<organism evidence="14 15">
    <name type="scientific">Pseudonocardia sediminis</name>
    <dbReference type="NCBI Taxonomy" id="1397368"/>
    <lineage>
        <taxon>Bacteria</taxon>
        <taxon>Bacillati</taxon>
        <taxon>Actinomycetota</taxon>
        <taxon>Actinomycetes</taxon>
        <taxon>Pseudonocardiales</taxon>
        <taxon>Pseudonocardiaceae</taxon>
        <taxon>Pseudonocardia</taxon>
    </lineage>
</organism>
<evidence type="ECO:0000256" key="6">
    <source>
        <dbReference type="ARBA" id="ARBA00022826"/>
    </source>
</evidence>
<protein>
    <submittedName>
        <fullName evidence="14">Putative membrane protein</fullName>
    </submittedName>
</protein>
<evidence type="ECO:0000313" key="14">
    <source>
        <dbReference type="EMBL" id="RZT85976.1"/>
    </source>
</evidence>
<reference evidence="14 15" key="1">
    <citation type="submission" date="2019-02" db="EMBL/GenBank/DDBJ databases">
        <title>Sequencing the genomes of 1000 actinobacteria strains.</title>
        <authorList>
            <person name="Klenk H.-P."/>
        </authorList>
    </citation>
    <scope>NUCLEOTIDE SEQUENCE [LARGE SCALE GENOMIC DNA]</scope>
    <source>
        <strain evidence="14 15">DSM 45779</strain>
    </source>
</reference>
<evidence type="ECO:0000256" key="7">
    <source>
        <dbReference type="ARBA" id="ARBA00022958"/>
    </source>
</evidence>
<dbReference type="PANTHER" id="PTHR31462">
    <property type="entry name" value="ENDOSOMAL/LYSOSOMAL POTASSIUM CHANNEL TMEM175"/>
    <property type="match status" value="1"/>
</dbReference>
<feature type="transmembrane region" description="Helical" evidence="13">
    <location>
        <begin position="51"/>
        <end position="68"/>
    </location>
</feature>
<dbReference type="RefSeq" id="WP_130290353.1">
    <property type="nucleotide sequence ID" value="NZ_SHKL01000001.1"/>
</dbReference>
<comment type="similarity">
    <text evidence="2">Belongs to the TMEM175 family.</text>
</comment>
<comment type="subcellular location">
    <subcellularLocation>
        <location evidence="1">Membrane</location>
        <topology evidence="1">Multi-pass membrane protein</topology>
    </subcellularLocation>
</comment>
<keyword evidence="15" id="KW-1185">Reference proteome</keyword>
<keyword evidence="3" id="KW-0813">Transport</keyword>
<evidence type="ECO:0000256" key="1">
    <source>
        <dbReference type="ARBA" id="ARBA00004141"/>
    </source>
</evidence>
<evidence type="ECO:0000256" key="13">
    <source>
        <dbReference type="SAM" id="Phobius"/>
    </source>
</evidence>
<dbReference type="GO" id="GO:0015252">
    <property type="term" value="F:proton channel activity"/>
    <property type="evidence" value="ECO:0007669"/>
    <property type="project" value="InterPro"/>
</dbReference>
<feature type="transmembrane region" description="Helical" evidence="13">
    <location>
        <begin position="12"/>
        <end position="31"/>
    </location>
</feature>
<dbReference type="Pfam" id="PF06736">
    <property type="entry name" value="TMEM175"/>
    <property type="match status" value="1"/>
</dbReference>
<dbReference type="AlphaFoldDB" id="A0A4Q7UVX6"/>
<feature type="transmembrane region" description="Helical" evidence="13">
    <location>
        <begin position="110"/>
        <end position="133"/>
    </location>
</feature>
<evidence type="ECO:0000256" key="3">
    <source>
        <dbReference type="ARBA" id="ARBA00022448"/>
    </source>
</evidence>
<evidence type="ECO:0000256" key="8">
    <source>
        <dbReference type="ARBA" id="ARBA00022989"/>
    </source>
</evidence>
<dbReference type="EMBL" id="SHKL01000001">
    <property type="protein sequence ID" value="RZT85976.1"/>
    <property type="molecule type" value="Genomic_DNA"/>
</dbReference>
<name>A0A4Q7UVX6_PSEST</name>
<keyword evidence="4" id="KW-0633">Potassium transport</keyword>
<evidence type="ECO:0000256" key="11">
    <source>
        <dbReference type="ARBA" id="ARBA00023303"/>
    </source>
</evidence>
<dbReference type="PANTHER" id="PTHR31462:SF5">
    <property type="entry name" value="ENDOSOMAL_LYSOSOMAL PROTON CHANNEL TMEM175"/>
    <property type="match status" value="1"/>
</dbReference>
<evidence type="ECO:0000313" key="15">
    <source>
        <dbReference type="Proteomes" id="UP000291591"/>
    </source>
</evidence>
<keyword evidence="11" id="KW-0407">Ion channel</keyword>
<keyword evidence="6" id="KW-0631">Potassium channel</keyword>